<reference evidence="1 2" key="1">
    <citation type="submission" date="2019-07" db="EMBL/GenBank/DDBJ databases">
        <title>Whole genome shotgun sequence of Cellulomonas hominis NBRC 16055.</title>
        <authorList>
            <person name="Hosoyama A."/>
            <person name="Uohara A."/>
            <person name="Ohji S."/>
            <person name="Ichikawa N."/>
        </authorList>
    </citation>
    <scope>NUCLEOTIDE SEQUENCE [LARGE SCALE GENOMIC DNA]</scope>
    <source>
        <strain evidence="1 2">NBRC 16055</strain>
    </source>
</reference>
<organism evidence="1 2">
    <name type="scientific">Cellulomonas hominis</name>
    <dbReference type="NCBI Taxonomy" id="156981"/>
    <lineage>
        <taxon>Bacteria</taxon>
        <taxon>Bacillati</taxon>
        <taxon>Actinomycetota</taxon>
        <taxon>Actinomycetes</taxon>
        <taxon>Micrococcales</taxon>
        <taxon>Cellulomonadaceae</taxon>
        <taxon>Cellulomonas</taxon>
    </lineage>
</organism>
<dbReference type="Proteomes" id="UP000321723">
    <property type="component" value="Unassembled WGS sequence"/>
</dbReference>
<protein>
    <recommendedName>
        <fullName evidence="3">Membrane protein insertion efficiency factor YidD</fullName>
    </recommendedName>
</protein>
<dbReference type="NCBIfam" id="TIGR00278">
    <property type="entry name" value="membrane protein insertion efficiency factor YidD"/>
    <property type="match status" value="1"/>
</dbReference>
<dbReference type="InterPro" id="IPR002696">
    <property type="entry name" value="Membr_insert_effic_factor_YidD"/>
</dbReference>
<dbReference type="EMBL" id="BJVQ01000039">
    <property type="protein sequence ID" value="GEL47506.1"/>
    <property type="molecule type" value="Genomic_DNA"/>
</dbReference>
<evidence type="ECO:0008006" key="3">
    <source>
        <dbReference type="Google" id="ProtNLM"/>
    </source>
</evidence>
<accession>A0A511FE29</accession>
<evidence type="ECO:0000313" key="2">
    <source>
        <dbReference type="Proteomes" id="UP000321723"/>
    </source>
</evidence>
<proteinExistence type="predicted"/>
<name>A0A511FE29_9CELL</name>
<keyword evidence="2" id="KW-1185">Reference proteome</keyword>
<evidence type="ECO:0000313" key="1">
    <source>
        <dbReference type="EMBL" id="GEL47506.1"/>
    </source>
</evidence>
<comment type="caution">
    <text evidence="1">The sequence shown here is derived from an EMBL/GenBank/DDBJ whole genome shotgun (WGS) entry which is preliminary data.</text>
</comment>
<sequence>MRRGSRRAGSGAGSYRGSMSLAAVAVDRLIRGYQRRISPRKGWSCAYRVAGGGVSCSEAVRRVVAERGVLRGVRPGVVQLVACYRAAGMLAQSDVRGVCCCGPVPIPFRF</sequence>
<dbReference type="AlphaFoldDB" id="A0A511FE29"/>
<gene>
    <name evidence="1" type="ORF">CHO01_26220</name>
</gene>